<reference evidence="1" key="1">
    <citation type="submission" date="2016-04" db="EMBL/GenBank/DDBJ databases">
        <authorList>
            <person name="Evans L.H."/>
            <person name="Alamgir A."/>
            <person name="Owens N."/>
            <person name="Weber N.D."/>
            <person name="Virtaneva K."/>
            <person name="Barbian K."/>
            <person name="Babar A."/>
            <person name="Rosenke K."/>
        </authorList>
    </citation>
    <scope>NUCLEOTIDE SEQUENCE</scope>
    <source>
        <strain evidence="1">92-2</strain>
    </source>
</reference>
<proteinExistence type="predicted"/>
<evidence type="ECO:0000313" key="1">
    <source>
        <dbReference type="EMBL" id="SBW06506.1"/>
    </source>
</evidence>
<gene>
    <name evidence="1" type="ORF">KM92DES2_12199</name>
</gene>
<sequence length="164" mass="18274">MPQLQDIPEIIPFHKMEASEAFSLAARESGLPFPVICKRMSWSKTYGRRVFRNEKFYPSFADLPRWCAVVGNTIVLQWALARATTHGLEAQFDHVDCQALLLRITGMFADAGTVAARTREAVGDNLLEPHELRSVVKGLDALISGTLDLLGDLRHELKEAQRGA</sequence>
<dbReference type="RefSeq" id="WP_227119432.1">
    <property type="nucleotide sequence ID" value="NZ_LT598928.1"/>
</dbReference>
<name>A0A212K4C5_9BACT</name>
<dbReference type="AlphaFoldDB" id="A0A212K4C5"/>
<organism evidence="1">
    <name type="scientific">uncultured Desulfovibrio sp</name>
    <dbReference type="NCBI Taxonomy" id="167968"/>
    <lineage>
        <taxon>Bacteria</taxon>
        <taxon>Pseudomonadati</taxon>
        <taxon>Thermodesulfobacteriota</taxon>
        <taxon>Desulfovibrionia</taxon>
        <taxon>Desulfovibrionales</taxon>
        <taxon>Desulfovibrionaceae</taxon>
        <taxon>Desulfovibrio</taxon>
        <taxon>environmental samples</taxon>
    </lineage>
</organism>
<accession>A0A212K4C5</accession>
<dbReference type="EMBL" id="FLUP01000001">
    <property type="protein sequence ID" value="SBW06506.1"/>
    <property type="molecule type" value="Genomic_DNA"/>
</dbReference>
<protein>
    <submittedName>
        <fullName evidence="1">Uncharacterized protein</fullName>
    </submittedName>
</protein>